<dbReference type="RefSeq" id="WP_179777047.1">
    <property type="nucleotide sequence ID" value="NZ_JACCFK010000002.1"/>
</dbReference>
<dbReference type="InterPro" id="IPR036390">
    <property type="entry name" value="WH_DNA-bd_sf"/>
</dbReference>
<dbReference type="Gene3D" id="3.40.1410.10">
    <property type="entry name" value="Chorismate lyase-like"/>
    <property type="match status" value="1"/>
</dbReference>
<dbReference type="EMBL" id="JACCFK010000002">
    <property type="protein sequence ID" value="NYI92750.1"/>
    <property type="molecule type" value="Genomic_DNA"/>
</dbReference>
<dbReference type="SMART" id="SM00866">
    <property type="entry name" value="UTRA"/>
    <property type="match status" value="1"/>
</dbReference>
<dbReference type="InterPro" id="IPR028978">
    <property type="entry name" value="Chorismate_lyase_/UTRA_dom_sf"/>
</dbReference>
<keyword evidence="2" id="KW-0238">DNA-binding</keyword>
<evidence type="ECO:0000313" key="5">
    <source>
        <dbReference type="EMBL" id="NYI92750.1"/>
    </source>
</evidence>
<dbReference type="InterPro" id="IPR050679">
    <property type="entry name" value="Bact_HTH_transcr_reg"/>
</dbReference>
<dbReference type="GO" id="GO:0045892">
    <property type="term" value="P:negative regulation of DNA-templated transcription"/>
    <property type="evidence" value="ECO:0007669"/>
    <property type="project" value="TreeGrafter"/>
</dbReference>
<dbReference type="CDD" id="cd07377">
    <property type="entry name" value="WHTH_GntR"/>
    <property type="match status" value="1"/>
</dbReference>
<evidence type="ECO:0000256" key="3">
    <source>
        <dbReference type="ARBA" id="ARBA00023163"/>
    </source>
</evidence>
<dbReference type="SUPFAM" id="SSF64288">
    <property type="entry name" value="Chorismate lyase-like"/>
    <property type="match status" value="1"/>
</dbReference>
<dbReference type="Pfam" id="PF00392">
    <property type="entry name" value="GntR"/>
    <property type="match status" value="1"/>
</dbReference>
<evidence type="ECO:0000259" key="4">
    <source>
        <dbReference type="PROSITE" id="PS50949"/>
    </source>
</evidence>
<dbReference type="GO" id="GO:0003677">
    <property type="term" value="F:DNA binding"/>
    <property type="evidence" value="ECO:0007669"/>
    <property type="project" value="UniProtKB-KW"/>
</dbReference>
<accession>A0A853BCK5</accession>
<dbReference type="Pfam" id="PF07702">
    <property type="entry name" value="UTRA"/>
    <property type="match status" value="1"/>
</dbReference>
<dbReference type="SUPFAM" id="SSF46785">
    <property type="entry name" value="Winged helix' DNA-binding domain"/>
    <property type="match status" value="1"/>
</dbReference>
<keyword evidence="3" id="KW-0804">Transcription</keyword>
<dbReference type="SMART" id="SM00345">
    <property type="entry name" value="HTH_GNTR"/>
    <property type="match status" value="1"/>
</dbReference>
<dbReference type="PANTHER" id="PTHR44846">
    <property type="entry name" value="MANNOSYL-D-GLYCERATE TRANSPORT/METABOLISM SYSTEM REPRESSOR MNGR-RELATED"/>
    <property type="match status" value="1"/>
</dbReference>
<feature type="domain" description="HTH gntR-type" evidence="4">
    <location>
        <begin position="10"/>
        <end position="78"/>
    </location>
</feature>
<protein>
    <submittedName>
        <fullName evidence="5">GntR family transcriptional regulator</fullName>
    </submittedName>
</protein>
<dbReference type="AlphaFoldDB" id="A0A853BCK5"/>
<dbReference type="PRINTS" id="PR00035">
    <property type="entry name" value="HTHGNTR"/>
</dbReference>
<gene>
    <name evidence="5" type="ORF">HNR02_006125</name>
</gene>
<comment type="caution">
    <text evidence="5">The sequence shown here is derived from an EMBL/GenBank/DDBJ whole genome shotgun (WGS) entry which is preliminary data.</text>
</comment>
<evidence type="ECO:0000313" key="6">
    <source>
        <dbReference type="Proteomes" id="UP000549616"/>
    </source>
</evidence>
<dbReference type="Proteomes" id="UP000549616">
    <property type="component" value="Unassembled WGS sequence"/>
</dbReference>
<dbReference type="PROSITE" id="PS50949">
    <property type="entry name" value="HTH_GNTR"/>
    <property type="match status" value="1"/>
</dbReference>
<dbReference type="InterPro" id="IPR011663">
    <property type="entry name" value="UTRA"/>
</dbReference>
<dbReference type="Gene3D" id="1.10.10.10">
    <property type="entry name" value="Winged helix-like DNA-binding domain superfamily/Winged helix DNA-binding domain"/>
    <property type="match status" value="1"/>
</dbReference>
<dbReference type="GO" id="GO:0003700">
    <property type="term" value="F:DNA-binding transcription factor activity"/>
    <property type="evidence" value="ECO:0007669"/>
    <property type="project" value="InterPro"/>
</dbReference>
<name>A0A853BCK5_9PSEU</name>
<keyword evidence="6" id="KW-1185">Reference proteome</keyword>
<keyword evidence="1" id="KW-0805">Transcription regulation</keyword>
<dbReference type="PANTHER" id="PTHR44846:SF1">
    <property type="entry name" value="MANNOSYL-D-GLYCERATE TRANSPORT_METABOLISM SYSTEM REPRESSOR MNGR-RELATED"/>
    <property type="match status" value="1"/>
</dbReference>
<organism evidence="5 6">
    <name type="scientific">Amycolatopsis endophytica</name>
    <dbReference type="NCBI Taxonomy" id="860233"/>
    <lineage>
        <taxon>Bacteria</taxon>
        <taxon>Bacillati</taxon>
        <taxon>Actinomycetota</taxon>
        <taxon>Actinomycetes</taxon>
        <taxon>Pseudonocardiales</taxon>
        <taxon>Pseudonocardiaceae</taxon>
        <taxon>Amycolatopsis</taxon>
    </lineage>
</organism>
<evidence type="ECO:0000256" key="2">
    <source>
        <dbReference type="ARBA" id="ARBA00023125"/>
    </source>
</evidence>
<dbReference type="InterPro" id="IPR036388">
    <property type="entry name" value="WH-like_DNA-bd_sf"/>
</dbReference>
<dbReference type="InterPro" id="IPR000524">
    <property type="entry name" value="Tscrpt_reg_HTH_GntR"/>
</dbReference>
<sequence>MSRQLGSGRTTLPQQLAQVLRQRIREGHWSQTQRLPTEAELCAEFQVSRVTVRQALRTLESQGLITSRQGVGTFISVSDAMVHTGLQELKSITETIREMGLTPSMRFSLKKIRPATPDEAAEFPGNPGGDVLELRRTISADDVVVAYVHDVMPMWVFGDDFDVDDLTGSVFAHLGKHTDVVPRRAVSEIHACRGLPAEWAPFAEEPPAPETLFLLLDQMQFDHRNRPFMHTEAHFIEGRFTFMVVRLAPV</sequence>
<evidence type="ECO:0000256" key="1">
    <source>
        <dbReference type="ARBA" id="ARBA00023015"/>
    </source>
</evidence>
<reference evidence="5 6" key="1">
    <citation type="submission" date="2020-07" db="EMBL/GenBank/DDBJ databases">
        <title>Sequencing the genomes of 1000 actinobacteria strains.</title>
        <authorList>
            <person name="Klenk H.-P."/>
        </authorList>
    </citation>
    <scope>NUCLEOTIDE SEQUENCE [LARGE SCALE GENOMIC DNA]</scope>
    <source>
        <strain evidence="5 6">DSM 104006</strain>
    </source>
</reference>
<proteinExistence type="predicted"/>